<keyword evidence="3" id="KW-1185">Reference proteome</keyword>
<dbReference type="EMBL" id="PKOZ01000003">
    <property type="protein sequence ID" value="PQD95634.1"/>
    <property type="molecule type" value="Genomic_DNA"/>
</dbReference>
<proteinExistence type="predicted"/>
<dbReference type="AlphaFoldDB" id="A0A2S7N0S2"/>
<protein>
    <submittedName>
        <fullName evidence="2">Uncharacterized protein</fullName>
    </submittedName>
</protein>
<feature type="transmembrane region" description="Helical" evidence="1">
    <location>
        <begin position="9"/>
        <end position="25"/>
    </location>
</feature>
<keyword evidence="1" id="KW-0812">Transmembrane</keyword>
<dbReference type="Proteomes" id="UP000239663">
    <property type="component" value="Unassembled WGS sequence"/>
</dbReference>
<comment type="caution">
    <text evidence="2">The sequence shown here is derived from an EMBL/GenBank/DDBJ whole genome shotgun (WGS) entry which is preliminary data.</text>
</comment>
<evidence type="ECO:0000313" key="2">
    <source>
        <dbReference type="EMBL" id="PQD95634.1"/>
    </source>
</evidence>
<name>A0A2S7N0S2_9BACI</name>
<reference evidence="2 3" key="1">
    <citation type="submission" date="2017-12" db="EMBL/GenBank/DDBJ databases">
        <title>Taxonomic description and draft genome of Pradoshia cofamensis Gen. nov., sp. nov., a thermotolerant bacillale isolated from anterior gut of earthworm Eisenia fetida.</title>
        <authorList>
            <person name="Saha T."/>
            <person name="Chakraborty R."/>
        </authorList>
    </citation>
    <scope>NUCLEOTIDE SEQUENCE [LARGE SCALE GENOMIC DNA]</scope>
    <source>
        <strain evidence="2 3">EAG3</strain>
    </source>
</reference>
<keyword evidence="1" id="KW-0472">Membrane</keyword>
<gene>
    <name evidence="2" type="ORF">CYL18_06995</name>
</gene>
<evidence type="ECO:0000256" key="1">
    <source>
        <dbReference type="SAM" id="Phobius"/>
    </source>
</evidence>
<feature type="transmembrane region" description="Helical" evidence="1">
    <location>
        <begin position="31"/>
        <end position="49"/>
    </location>
</feature>
<organism evidence="2 3">
    <name type="scientific">Pradoshia eiseniae</name>
    <dbReference type="NCBI Taxonomy" id="2064768"/>
    <lineage>
        <taxon>Bacteria</taxon>
        <taxon>Bacillati</taxon>
        <taxon>Bacillota</taxon>
        <taxon>Bacilli</taxon>
        <taxon>Bacillales</taxon>
        <taxon>Bacillaceae</taxon>
        <taxon>Pradoshia</taxon>
    </lineage>
</organism>
<accession>A0A2S7N0S2</accession>
<keyword evidence="1" id="KW-1133">Transmembrane helix</keyword>
<evidence type="ECO:0000313" key="3">
    <source>
        <dbReference type="Proteomes" id="UP000239663"/>
    </source>
</evidence>
<sequence>MVYTAKNQKELLWSLFLLFILVISINDFSKWLLFFALIYSMVILAFLFIKYQFEINEDYLSYQILFFRWPIYKTRISPNEIIQIRFKRVGWSAKGAIIRVHKGFNIRIVSFIPDHVFKDLLDFASSKDVPYFKTKDYCILEK</sequence>